<dbReference type="PANTHER" id="PTHR43038">
    <property type="entry name" value="ATP-BINDING CASSETTE, SUB-FAMILY H, MEMBER 1"/>
    <property type="match status" value="1"/>
</dbReference>
<organism evidence="4 5">
    <name type="scientific">Candidatus Lambdaproteobacteria bacterium RIFOXYD2_FULL_50_16</name>
    <dbReference type="NCBI Taxonomy" id="1817772"/>
    <lineage>
        <taxon>Bacteria</taxon>
        <taxon>Pseudomonadati</taxon>
        <taxon>Pseudomonadota</taxon>
        <taxon>Candidatus Lambdaproteobacteria</taxon>
    </lineage>
</organism>
<dbReference type="Gene3D" id="3.40.50.300">
    <property type="entry name" value="P-loop containing nucleotide triphosphate hydrolases"/>
    <property type="match status" value="1"/>
</dbReference>
<protein>
    <recommendedName>
        <fullName evidence="3">ABC transporter domain-containing protein</fullName>
    </recommendedName>
</protein>
<dbReference type="Pfam" id="PF00005">
    <property type="entry name" value="ABC_tran"/>
    <property type="match status" value="1"/>
</dbReference>
<dbReference type="PANTHER" id="PTHR43038:SF3">
    <property type="entry name" value="ABC TRANSPORTER G FAMILY MEMBER 20 ISOFORM X1"/>
    <property type="match status" value="1"/>
</dbReference>
<evidence type="ECO:0000313" key="5">
    <source>
        <dbReference type="Proteomes" id="UP000178449"/>
    </source>
</evidence>
<dbReference type="STRING" id="1817772.A2527_01135"/>
<reference evidence="4 5" key="1">
    <citation type="journal article" date="2016" name="Nat. Commun.">
        <title>Thousands of microbial genomes shed light on interconnected biogeochemical processes in an aquifer system.</title>
        <authorList>
            <person name="Anantharaman K."/>
            <person name="Brown C.T."/>
            <person name="Hug L.A."/>
            <person name="Sharon I."/>
            <person name="Castelle C.J."/>
            <person name="Probst A.J."/>
            <person name="Thomas B.C."/>
            <person name="Singh A."/>
            <person name="Wilkins M.J."/>
            <person name="Karaoz U."/>
            <person name="Brodie E.L."/>
            <person name="Williams K.H."/>
            <person name="Hubbard S.S."/>
            <person name="Banfield J.F."/>
        </authorList>
    </citation>
    <scope>NUCLEOTIDE SEQUENCE [LARGE SCALE GENOMIC DNA]</scope>
</reference>
<dbReference type="AlphaFoldDB" id="A0A1F6GEH4"/>
<sequence>MLKIKNITKRYGRHEVVSELNLTIPIGSIFGLLGPNGAGKTTLIRIITGLLEPDSGSISLLGGKPRDLKVRQQLGYLPQEAALYPGLTVKENLQFFGRCYGINGAALETRLAELLTLTELTEQKNQLVEELSGGTARRVLLASALVHRPRFLILDEPTSGVDPLLRRKFWKWLRALSLEGASVLVTTHHLAEAEACEQILFLRHGKALDVGEPKALMKRYHAPDLEAAFLAATLEGSP</sequence>
<keyword evidence="1" id="KW-0547">Nucleotide-binding</keyword>
<dbReference type="InterPro" id="IPR003593">
    <property type="entry name" value="AAA+_ATPase"/>
</dbReference>
<accession>A0A1F6GEH4</accession>
<feature type="domain" description="ABC transporter" evidence="3">
    <location>
        <begin position="2"/>
        <end position="229"/>
    </location>
</feature>
<dbReference type="InterPro" id="IPR027417">
    <property type="entry name" value="P-loop_NTPase"/>
</dbReference>
<gene>
    <name evidence="4" type="ORF">A2527_01135</name>
</gene>
<dbReference type="SMART" id="SM00382">
    <property type="entry name" value="AAA"/>
    <property type="match status" value="1"/>
</dbReference>
<evidence type="ECO:0000256" key="1">
    <source>
        <dbReference type="ARBA" id="ARBA00022741"/>
    </source>
</evidence>
<dbReference type="GO" id="GO:0005524">
    <property type="term" value="F:ATP binding"/>
    <property type="evidence" value="ECO:0007669"/>
    <property type="project" value="UniProtKB-KW"/>
</dbReference>
<proteinExistence type="predicted"/>
<evidence type="ECO:0000259" key="3">
    <source>
        <dbReference type="PROSITE" id="PS50893"/>
    </source>
</evidence>
<dbReference type="SUPFAM" id="SSF52540">
    <property type="entry name" value="P-loop containing nucleoside triphosphate hydrolases"/>
    <property type="match status" value="1"/>
</dbReference>
<dbReference type="CDD" id="cd03230">
    <property type="entry name" value="ABC_DR_subfamily_A"/>
    <property type="match status" value="1"/>
</dbReference>
<evidence type="ECO:0000256" key="2">
    <source>
        <dbReference type="ARBA" id="ARBA00022840"/>
    </source>
</evidence>
<name>A0A1F6GEH4_9PROT</name>
<dbReference type="InterPro" id="IPR003439">
    <property type="entry name" value="ABC_transporter-like_ATP-bd"/>
</dbReference>
<evidence type="ECO:0000313" key="4">
    <source>
        <dbReference type="EMBL" id="OGG96525.1"/>
    </source>
</evidence>
<dbReference type="EMBL" id="MFNE01000011">
    <property type="protein sequence ID" value="OGG96525.1"/>
    <property type="molecule type" value="Genomic_DNA"/>
</dbReference>
<dbReference type="PROSITE" id="PS50893">
    <property type="entry name" value="ABC_TRANSPORTER_2"/>
    <property type="match status" value="1"/>
</dbReference>
<keyword evidence="2" id="KW-0067">ATP-binding</keyword>
<comment type="caution">
    <text evidence="4">The sequence shown here is derived from an EMBL/GenBank/DDBJ whole genome shotgun (WGS) entry which is preliminary data.</text>
</comment>
<dbReference type="GO" id="GO:0016887">
    <property type="term" value="F:ATP hydrolysis activity"/>
    <property type="evidence" value="ECO:0007669"/>
    <property type="project" value="InterPro"/>
</dbReference>
<dbReference type="Proteomes" id="UP000178449">
    <property type="component" value="Unassembled WGS sequence"/>
</dbReference>